<accession>A0AAW8JH06</accession>
<dbReference type="AlphaFoldDB" id="A0AAW8JH06"/>
<dbReference type="Proteomes" id="UP001243844">
    <property type="component" value="Unassembled WGS sequence"/>
</dbReference>
<gene>
    <name evidence="1" type="ORF">RFH47_14850</name>
</gene>
<dbReference type="InterPro" id="IPR029044">
    <property type="entry name" value="Nucleotide-diphossugar_trans"/>
</dbReference>
<name>A0AAW8JH06_9GAMM</name>
<evidence type="ECO:0000313" key="1">
    <source>
        <dbReference type="EMBL" id="MDQ8936999.1"/>
    </source>
</evidence>
<evidence type="ECO:0000313" key="2">
    <source>
        <dbReference type="Proteomes" id="UP001243844"/>
    </source>
</evidence>
<dbReference type="SUPFAM" id="SSF53448">
    <property type="entry name" value="Nucleotide-diphospho-sugar transferases"/>
    <property type="match status" value="1"/>
</dbReference>
<dbReference type="RefSeq" id="WP_308982037.1">
    <property type="nucleotide sequence ID" value="NZ_JAVIDL010000043.1"/>
</dbReference>
<comment type="caution">
    <text evidence="1">The sequence shown here is derived from an EMBL/GenBank/DDBJ whole genome shotgun (WGS) entry which is preliminary data.</text>
</comment>
<dbReference type="EMBL" id="JAVIDL010000043">
    <property type="protein sequence ID" value="MDQ8936999.1"/>
    <property type="molecule type" value="Genomic_DNA"/>
</dbReference>
<sequence length="507" mass="60061">MSKVIMLTNKKEYFFFFKDYPDDYKFSIYFYLNGENVKTEWYKKSKFLRVDGYNQDYLPKVFVRNANDELVDQFYLKGDNLISDKDTILDILKNELENINDVKYIYTIDDKLNYENKVILLWMLSISDTHSTTYLLNICSVVKSWVKNYNQETLAASKMILDRNERTDAVIYYCFSLLAVLPWEEAQIEINRLFISLNDYNNINICKVFKALFSYESGNFDEYCAYIKSVIETKSPDFNHYLFTPLSTVYTKNNISKALSSNLRNNLFGYTIDFNELDISKNTKYIVSLSCNKKYFDLYYTYLMDTMSAHSENYTIFIFFSDGDESYYSECLSKYKNVKFFINNNVREDNIGPISSMLRYYYAYDLVHTFKKPVFVLDFDSVVFKDLGEFLNKMDDFDMASRILKKGVLPWEKYTGGFTVFKPTSLSIQTCLEIKVLTEQILSNNKVQWWVDQNILEAAIRQVKYRRQDLKIFNAIHSRDEYIKMPVGRSETKEILLQKMYDESLAI</sequence>
<proteinExistence type="predicted"/>
<protein>
    <submittedName>
        <fullName evidence="1">Uncharacterized protein</fullName>
    </submittedName>
</protein>
<organism evidence="1 2">
    <name type="scientific">Acinetobacter rudis</name>
    <dbReference type="NCBI Taxonomy" id="632955"/>
    <lineage>
        <taxon>Bacteria</taxon>
        <taxon>Pseudomonadati</taxon>
        <taxon>Pseudomonadota</taxon>
        <taxon>Gammaproteobacteria</taxon>
        <taxon>Moraxellales</taxon>
        <taxon>Moraxellaceae</taxon>
        <taxon>Acinetobacter</taxon>
    </lineage>
</organism>
<reference evidence="1" key="1">
    <citation type="submission" date="2023-08" db="EMBL/GenBank/DDBJ databases">
        <title>Emergence of clinically-relevant ST2 carbapenem-resistant Acinetobacter baumannii strains in hospital sewages in Zhejiang, East of China.</title>
        <authorList>
            <person name="Kaichao C."/>
            <person name="Zhang R."/>
        </authorList>
    </citation>
    <scope>NUCLEOTIDE SEQUENCE</scope>
    <source>
        <strain evidence="1">M-RB-37</strain>
    </source>
</reference>